<proteinExistence type="predicted"/>
<keyword evidence="3" id="KW-1185">Reference proteome</keyword>
<dbReference type="EMBL" id="PGTO01000038">
    <property type="protein sequence ID" value="RAU20083.1"/>
    <property type="molecule type" value="Genomic_DNA"/>
</dbReference>
<keyword evidence="1" id="KW-0812">Transmembrane</keyword>
<keyword evidence="1" id="KW-0472">Membrane</keyword>
<comment type="caution">
    <text evidence="2">The sequence shown here is derived from an EMBL/GenBank/DDBJ whole genome shotgun (WGS) entry which is preliminary data.</text>
</comment>
<gene>
    <name evidence="2" type="ORF">CU669_20260</name>
</gene>
<evidence type="ECO:0000256" key="1">
    <source>
        <dbReference type="SAM" id="Phobius"/>
    </source>
</evidence>
<dbReference type="AlphaFoldDB" id="A0A364NSL7"/>
<protein>
    <submittedName>
        <fullName evidence="2">Uncharacterized protein</fullName>
    </submittedName>
</protein>
<reference evidence="2 3" key="1">
    <citation type="submission" date="2017-11" db="EMBL/GenBank/DDBJ databases">
        <title>Draft genome sequence of magnetotactic bacterium Magnetospirillum kuznetsovii LBB-42.</title>
        <authorList>
            <person name="Grouzdev D.S."/>
            <person name="Rysina M.S."/>
            <person name="Baslerov R.V."/>
            <person name="Koziaeva V."/>
        </authorList>
    </citation>
    <scope>NUCLEOTIDE SEQUENCE [LARGE SCALE GENOMIC DNA]</scope>
    <source>
        <strain evidence="2 3">LBB-42</strain>
    </source>
</reference>
<organism evidence="2 3">
    <name type="scientific">Paramagnetospirillum kuznetsovii</name>
    <dbReference type="NCBI Taxonomy" id="2053833"/>
    <lineage>
        <taxon>Bacteria</taxon>
        <taxon>Pseudomonadati</taxon>
        <taxon>Pseudomonadota</taxon>
        <taxon>Alphaproteobacteria</taxon>
        <taxon>Rhodospirillales</taxon>
        <taxon>Magnetospirillaceae</taxon>
        <taxon>Paramagnetospirillum</taxon>
    </lineage>
</organism>
<sequence length="92" mass="10439">MREAVAHNHAFGFETIRRKVNSASWLRLLLVAALGLTVAILFVQLFIVVAVGALCVLFVHYVVQRAMGPGTRIRLRMPPTLSARLKDWIWRK</sequence>
<keyword evidence="1" id="KW-1133">Transmembrane helix</keyword>
<accession>A0A364NSL7</accession>
<evidence type="ECO:0000313" key="3">
    <source>
        <dbReference type="Proteomes" id="UP000251075"/>
    </source>
</evidence>
<dbReference type="Proteomes" id="UP000251075">
    <property type="component" value="Unassembled WGS sequence"/>
</dbReference>
<evidence type="ECO:0000313" key="2">
    <source>
        <dbReference type="EMBL" id="RAU20083.1"/>
    </source>
</evidence>
<feature type="transmembrane region" description="Helical" evidence="1">
    <location>
        <begin position="30"/>
        <end position="63"/>
    </location>
</feature>
<name>A0A364NSL7_9PROT</name>